<organism evidence="2 3">
    <name type="scientific">Porites lobata</name>
    <dbReference type="NCBI Taxonomy" id="104759"/>
    <lineage>
        <taxon>Eukaryota</taxon>
        <taxon>Metazoa</taxon>
        <taxon>Cnidaria</taxon>
        <taxon>Anthozoa</taxon>
        <taxon>Hexacorallia</taxon>
        <taxon>Scleractinia</taxon>
        <taxon>Fungiina</taxon>
        <taxon>Poritidae</taxon>
        <taxon>Porites</taxon>
    </lineage>
</organism>
<evidence type="ECO:0000256" key="1">
    <source>
        <dbReference type="SAM" id="MobiDB-lite"/>
    </source>
</evidence>
<dbReference type="EMBL" id="CALNXK010000127">
    <property type="protein sequence ID" value="CAH3163811.1"/>
    <property type="molecule type" value="Genomic_DNA"/>
</dbReference>
<feature type="region of interest" description="Disordered" evidence="1">
    <location>
        <begin position="18"/>
        <end position="38"/>
    </location>
</feature>
<evidence type="ECO:0000313" key="3">
    <source>
        <dbReference type="Proteomes" id="UP001159405"/>
    </source>
</evidence>
<dbReference type="Proteomes" id="UP001159405">
    <property type="component" value="Unassembled WGS sequence"/>
</dbReference>
<gene>
    <name evidence="2" type="ORF">PLOB_00006105</name>
</gene>
<feature type="non-terminal residue" evidence="2">
    <location>
        <position position="118"/>
    </location>
</feature>
<keyword evidence="3" id="KW-1185">Reference proteome</keyword>
<evidence type="ECO:0000313" key="2">
    <source>
        <dbReference type="EMBL" id="CAH3163811.1"/>
    </source>
</evidence>
<feature type="compositionally biased region" description="Polar residues" evidence="1">
    <location>
        <begin position="22"/>
        <end position="35"/>
    </location>
</feature>
<proteinExistence type="predicted"/>
<name>A0ABN8QKM8_9CNID</name>
<sequence length="118" mass="13509">MRQTWKGINELIGNCKKKNKRNSTNSIRSNPNEVPTSDPKEISNILNKYFATVGSKLASKIPQTINTFFDYLDPPLNRTFFFDLIIPEDINLEISILQDNKAHGLYSSPVRLLKLAKR</sequence>
<comment type="caution">
    <text evidence="2">The sequence shown here is derived from an EMBL/GenBank/DDBJ whole genome shotgun (WGS) entry which is preliminary data.</text>
</comment>
<protein>
    <submittedName>
        <fullName evidence="2">Uncharacterized protein</fullName>
    </submittedName>
</protein>
<accession>A0ABN8QKM8</accession>
<reference evidence="2 3" key="1">
    <citation type="submission" date="2022-05" db="EMBL/GenBank/DDBJ databases">
        <authorList>
            <consortium name="Genoscope - CEA"/>
            <person name="William W."/>
        </authorList>
    </citation>
    <scope>NUCLEOTIDE SEQUENCE [LARGE SCALE GENOMIC DNA]</scope>
</reference>